<feature type="disulfide bond" evidence="5">
    <location>
        <begin position="49"/>
        <end position="142"/>
    </location>
</feature>
<sequence length="179" mass="19728">MAVKVAIMSVTMLLLVAVVARVDARFDFSPILNSMLQQTDNSVKKDVDCCEICICAISEPPQCRCTDTRSYCFTSCKNCLCTKSIPPQCFCADIAETCPIKSCSEKDEVKKDVDCCEICICALIYPPACRCTDTRSYCFPSCKNCLCTKSNPPQCFCADIAETCPIKSCSEKDEGHKII</sequence>
<dbReference type="GO" id="GO:0005576">
    <property type="term" value="C:extracellular region"/>
    <property type="evidence" value="ECO:0007669"/>
    <property type="project" value="InterPro"/>
</dbReference>
<evidence type="ECO:0000256" key="5">
    <source>
        <dbReference type="PIRSR" id="PIRSR600877-51"/>
    </source>
</evidence>
<keyword evidence="2 6" id="KW-0646">Protease inhibitor</keyword>
<feature type="domain" description="Bowman-Birk serine protease inhibitors family" evidence="8">
    <location>
        <begin position="115"/>
        <end position="169"/>
    </location>
</feature>
<evidence type="ECO:0000256" key="1">
    <source>
        <dbReference type="ARBA" id="ARBA00008506"/>
    </source>
</evidence>
<gene>
    <name evidence="9" type="ORF">HHK36_007253</name>
</gene>
<feature type="domain" description="Bowman-Birk serine protease inhibitors family" evidence="8">
    <location>
        <begin position="49"/>
        <end position="103"/>
    </location>
</feature>
<feature type="disulfide bond" evidence="5">
    <location>
        <begin position="55"/>
        <end position="63"/>
    </location>
</feature>
<feature type="disulfide bond" evidence="5">
    <location>
        <begin position="53"/>
        <end position="138"/>
    </location>
</feature>
<reference evidence="9 10" key="1">
    <citation type="submission" date="2020-04" db="EMBL/GenBank/DDBJ databases">
        <title>Plant Genome Project.</title>
        <authorList>
            <person name="Zhang R.-G."/>
        </authorList>
    </citation>
    <scope>NUCLEOTIDE SEQUENCE [LARGE SCALE GENOMIC DNA]</scope>
    <source>
        <strain evidence="9">YNK0</strain>
        <tissue evidence="9">Leaf</tissue>
    </source>
</reference>
<evidence type="ECO:0000256" key="6">
    <source>
        <dbReference type="RuleBase" id="RU003856"/>
    </source>
</evidence>
<proteinExistence type="inferred from homology"/>
<name>A0A834ZRC5_TETSI</name>
<dbReference type="InterPro" id="IPR035995">
    <property type="entry name" value="Bowman-Birk_prot_inh"/>
</dbReference>
<evidence type="ECO:0000256" key="4">
    <source>
        <dbReference type="ARBA" id="ARBA00023157"/>
    </source>
</evidence>
<keyword evidence="4 5" id="KW-1015">Disulfide bond</keyword>
<dbReference type="OMA" id="TCPIKSC"/>
<feature type="disulfide bond" evidence="5">
    <location>
        <begin position="72"/>
        <end position="79"/>
    </location>
</feature>
<dbReference type="EMBL" id="JABCRI010000004">
    <property type="protein sequence ID" value="KAF8408111.1"/>
    <property type="molecule type" value="Genomic_DNA"/>
</dbReference>
<evidence type="ECO:0000256" key="3">
    <source>
        <dbReference type="ARBA" id="ARBA00022900"/>
    </source>
</evidence>
<dbReference type="PANTHER" id="PTHR33479">
    <property type="entry name" value="BOWMAN-BIRK TYPE BRAN TRYPSIN INHIBITOR"/>
    <property type="match status" value="1"/>
</dbReference>
<accession>A0A834ZRC5</accession>
<dbReference type="InterPro" id="IPR000877">
    <property type="entry name" value="Prot_inh_BBI"/>
</dbReference>
<evidence type="ECO:0000313" key="10">
    <source>
        <dbReference type="Proteomes" id="UP000655225"/>
    </source>
</evidence>
<keyword evidence="7" id="KW-0732">Signal</keyword>
<feature type="disulfide bond" evidence="5">
    <location>
        <begin position="121"/>
        <end position="129"/>
    </location>
</feature>
<comment type="similarity">
    <text evidence="1 6">Belongs to the Bowman-Birk serine protease inhibitor family.</text>
</comment>
<evidence type="ECO:0000256" key="2">
    <source>
        <dbReference type="ARBA" id="ARBA00022690"/>
    </source>
</evidence>
<dbReference type="SUPFAM" id="SSF57247">
    <property type="entry name" value="Bowman-Birk inhibitor, BBI"/>
    <property type="match status" value="2"/>
</dbReference>
<evidence type="ECO:0000313" key="9">
    <source>
        <dbReference type="EMBL" id="KAF8408111.1"/>
    </source>
</evidence>
<protein>
    <recommendedName>
        <fullName evidence="8">Bowman-Birk serine protease inhibitors family domain-containing protein</fullName>
    </recommendedName>
</protein>
<keyword evidence="10" id="KW-1185">Reference proteome</keyword>
<keyword evidence="3 6" id="KW-0722">Serine protease inhibitor</keyword>
<dbReference type="AlphaFoldDB" id="A0A834ZRC5"/>
<dbReference type="OrthoDB" id="1928998at2759"/>
<evidence type="ECO:0000259" key="8">
    <source>
        <dbReference type="SMART" id="SM00269"/>
    </source>
</evidence>
<feature type="disulfide bond" evidence="5">
    <location>
        <begin position="76"/>
        <end position="131"/>
    </location>
</feature>
<organism evidence="9 10">
    <name type="scientific">Tetracentron sinense</name>
    <name type="common">Spur-leaf</name>
    <dbReference type="NCBI Taxonomy" id="13715"/>
    <lineage>
        <taxon>Eukaryota</taxon>
        <taxon>Viridiplantae</taxon>
        <taxon>Streptophyta</taxon>
        <taxon>Embryophyta</taxon>
        <taxon>Tracheophyta</taxon>
        <taxon>Spermatophyta</taxon>
        <taxon>Magnoliopsida</taxon>
        <taxon>Trochodendrales</taxon>
        <taxon>Trochodendraceae</taxon>
        <taxon>Tetracentron</taxon>
    </lineage>
</organism>
<dbReference type="Pfam" id="PF00228">
    <property type="entry name" value="Bowman-Birk_leg"/>
    <property type="match status" value="2"/>
</dbReference>
<dbReference type="CDD" id="cd00023">
    <property type="entry name" value="BBI"/>
    <property type="match status" value="2"/>
</dbReference>
<dbReference type="SMART" id="SM00269">
    <property type="entry name" value="BowB"/>
    <property type="match status" value="2"/>
</dbReference>
<comment type="caution">
    <text evidence="9">The sequence shown here is derived from an EMBL/GenBank/DDBJ whole genome shotgun (WGS) entry which is preliminary data.</text>
</comment>
<dbReference type="Gene3D" id="2.10.69.10">
    <property type="entry name" value="Cysteine Protease (Bromelain) Inhibitor, subunit H"/>
    <property type="match status" value="2"/>
</dbReference>
<dbReference type="GO" id="GO:0004867">
    <property type="term" value="F:serine-type endopeptidase inhibitor activity"/>
    <property type="evidence" value="ECO:0007669"/>
    <property type="project" value="UniProtKB-KW"/>
</dbReference>
<feature type="signal peptide" evidence="7">
    <location>
        <begin position="1"/>
        <end position="24"/>
    </location>
</feature>
<feature type="chain" id="PRO_5032682506" description="Bowman-Birk serine protease inhibitors family domain-containing protein" evidence="7">
    <location>
        <begin position="25"/>
        <end position="179"/>
    </location>
</feature>
<dbReference type="PANTHER" id="PTHR33479:SF19">
    <property type="entry name" value="BOWMAN-BIRK TYPE PROTEINASE INHIBITOR C-II"/>
    <property type="match status" value="1"/>
</dbReference>
<evidence type="ECO:0000256" key="7">
    <source>
        <dbReference type="SAM" id="SignalP"/>
    </source>
</evidence>
<feature type="disulfide bond" evidence="5">
    <location>
        <begin position="50"/>
        <end position="65"/>
    </location>
</feature>
<dbReference type="Proteomes" id="UP000655225">
    <property type="component" value="Unassembled WGS sequence"/>
</dbReference>